<proteinExistence type="predicted"/>
<protein>
    <submittedName>
        <fullName evidence="1">Uncharacterized protein</fullName>
    </submittedName>
</protein>
<evidence type="ECO:0000313" key="1">
    <source>
        <dbReference type="EMBL" id="OMO57047.1"/>
    </source>
</evidence>
<name>A0A1R3GG55_COCAP</name>
<comment type="caution">
    <text evidence="1">The sequence shown here is derived from an EMBL/GenBank/DDBJ whole genome shotgun (WGS) entry which is preliminary data.</text>
</comment>
<organism evidence="1 2">
    <name type="scientific">Corchorus capsularis</name>
    <name type="common">Jute</name>
    <dbReference type="NCBI Taxonomy" id="210143"/>
    <lineage>
        <taxon>Eukaryota</taxon>
        <taxon>Viridiplantae</taxon>
        <taxon>Streptophyta</taxon>
        <taxon>Embryophyta</taxon>
        <taxon>Tracheophyta</taxon>
        <taxon>Spermatophyta</taxon>
        <taxon>Magnoliopsida</taxon>
        <taxon>eudicotyledons</taxon>
        <taxon>Gunneridae</taxon>
        <taxon>Pentapetalae</taxon>
        <taxon>rosids</taxon>
        <taxon>malvids</taxon>
        <taxon>Malvales</taxon>
        <taxon>Malvaceae</taxon>
        <taxon>Grewioideae</taxon>
        <taxon>Apeibeae</taxon>
        <taxon>Corchorus</taxon>
    </lineage>
</organism>
<dbReference type="EMBL" id="AWWV01014429">
    <property type="protein sequence ID" value="OMO57047.1"/>
    <property type="molecule type" value="Genomic_DNA"/>
</dbReference>
<dbReference type="OrthoDB" id="975934at2759"/>
<dbReference type="Proteomes" id="UP000188268">
    <property type="component" value="Unassembled WGS sequence"/>
</dbReference>
<evidence type="ECO:0000313" key="2">
    <source>
        <dbReference type="Proteomes" id="UP000188268"/>
    </source>
</evidence>
<accession>A0A1R3GG55</accession>
<dbReference type="Gramene" id="OMO57047">
    <property type="protein sequence ID" value="OMO57047"/>
    <property type="gene ID" value="CCACVL1_26029"/>
</dbReference>
<keyword evidence="2" id="KW-1185">Reference proteome</keyword>
<reference evidence="1 2" key="1">
    <citation type="submission" date="2013-09" db="EMBL/GenBank/DDBJ databases">
        <title>Corchorus capsularis genome sequencing.</title>
        <authorList>
            <person name="Alam M."/>
            <person name="Haque M.S."/>
            <person name="Islam M.S."/>
            <person name="Emdad E.M."/>
            <person name="Islam M.M."/>
            <person name="Ahmed B."/>
            <person name="Halim A."/>
            <person name="Hossen Q.M.M."/>
            <person name="Hossain M.Z."/>
            <person name="Ahmed R."/>
            <person name="Khan M.M."/>
            <person name="Islam R."/>
            <person name="Rashid M.M."/>
            <person name="Khan S.A."/>
            <person name="Rahman M.S."/>
            <person name="Alam M."/>
        </authorList>
    </citation>
    <scope>NUCLEOTIDE SEQUENCE [LARGE SCALE GENOMIC DNA]</scope>
    <source>
        <strain evidence="2">cv. CVL-1</strain>
        <tissue evidence="1">Whole seedling</tissue>
    </source>
</reference>
<gene>
    <name evidence="1" type="ORF">CCACVL1_26029</name>
</gene>
<dbReference type="AlphaFoldDB" id="A0A1R3GG55"/>
<sequence length="172" mass="19556">MSTAKVGCKVKVYEEKADNALLSPPGGLINKLRFQLRYQLCIKVQDVEHMLDDITAPEFIHYFTIPWAFVSPSPSLEMSVNHVSNMLISLNVEPKVREFVTPKIAQFAVDLSKRYDSSVLPSFMTVAYIFITKVDYIREAEFARIYKSIQQEGIGCSKGLNNQNVETDNEQK</sequence>
<dbReference type="OMA" id="FIHYFTI"/>